<organism evidence="6 7">
    <name type="scientific">Ethanoligenens harbinense (strain DSM 18485 / JCM 12961 / CGMCC 1.5033 / YUAN-3)</name>
    <dbReference type="NCBI Taxonomy" id="663278"/>
    <lineage>
        <taxon>Bacteria</taxon>
        <taxon>Bacillati</taxon>
        <taxon>Bacillota</taxon>
        <taxon>Clostridia</taxon>
        <taxon>Eubacteriales</taxon>
        <taxon>Oscillospiraceae</taxon>
        <taxon>Ethanoligenens</taxon>
    </lineage>
</organism>
<proteinExistence type="inferred from homology"/>
<dbReference type="Pfam" id="PF20463">
    <property type="entry name" value="PDH_C"/>
    <property type="match status" value="1"/>
</dbReference>
<dbReference type="Proteomes" id="UP000001551">
    <property type="component" value="Chromosome"/>
</dbReference>
<dbReference type="InterPro" id="IPR046825">
    <property type="entry name" value="PDH_C"/>
</dbReference>
<dbReference type="GO" id="GO:0070403">
    <property type="term" value="F:NAD+ binding"/>
    <property type="evidence" value="ECO:0007669"/>
    <property type="project" value="InterPro"/>
</dbReference>
<dbReference type="GO" id="GO:0008977">
    <property type="term" value="F:prephenate dehydrogenase (NAD+) activity"/>
    <property type="evidence" value="ECO:0007669"/>
    <property type="project" value="InterPro"/>
</dbReference>
<dbReference type="GO" id="GO:0004665">
    <property type="term" value="F:prephenate dehydrogenase (NADP+) activity"/>
    <property type="evidence" value="ECO:0007669"/>
    <property type="project" value="InterPro"/>
</dbReference>
<evidence type="ECO:0000313" key="7">
    <source>
        <dbReference type="Proteomes" id="UP000001551"/>
    </source>
</evidence>
<dbReference type="SUPFAM" id="SSF51735">
    <property type="entry name" value="NAD(P)-binding Rossmann-fold domains"/>
    <property type="match status" value="1"/>
</dbReference>
<dbReference type="AlphaFoldDB" id="E6U780"/>
<dbReference type="PANTHER" id="PTHR21363:SF0">
    <property type="entry name" value="PREPHENATE DEHYDROGENASE [NADP(+)]"/>
    <property type="match status" value="1"/>
</dbReference>
<dbReference type="PROSITE" id="PS51176">
    <property type="entry name" value="PDH_ADH"/>
    <property type="match status" value="1"/>
</dbReference>
<comment type="pathway">
    <text evidence="3">Amino-acid biosynthesis.</text>
</comment>
<comment type="similarity">
    <text evidence="1">Belongs to the prephenate/arogenate dehydrogenase family.</text>
</comment>
<dbReference type="PANTHER" id="PTHR21363">
    <property type="entry name" value="PREPHENATE DEHYDROGENASE"/>
    <property type="match status" value="1"/>
</dbReference>
<feature type="coiled-coil region" evidence="4">
    <location>
        <begin position="252"/>
        <end position="279"/>
    </location>
</feature>
<dbReference type="STRING" id="663278.Ethha_2657"/>
<dbReference type="Gene3D" id="1.10.3660.10">
    <property type="entry name" value="6-phosphogluconate dehydrogenase C-terminal like domain"/>
    <property type="match status" value="1"/>
</dbReference>
<evidence type="ECO:0000259" key="5">
    <source>
        <dbReference type="PROSITE" id="PS51176"/>
    </source>
</evidence>
<evidence type="ECO:0000256" key="1">
    <source>
        <dbReference type="ARBA" id="ARBA00007964"/>
    </source>
</evidence>
<keyword evidence="2" id="KW-0560">Oxidoreductase</keyword>
<dbReference type="EMBL" id="CP002400">
    <property type="protein sequence ID" value="ADU28150.1"/>
    <property type="molecule type" value="Genomic_DNA"/>
</dbReference>
<keyword evidence="7" id="KW-1185">Reference proteome</keyword>
<sequence>MDVPFTRAGVAGLGLIGGSLALALRQAGLSVTGYDIDTATVRAANTADIAASTTPDALFDTDILFIALYPDATIDFVRTHAARIKQGGLVVDCCGIKTRVVEALTTVAAENGFTFIGGHPMAGSEFGGFGAARADLFAGASFLLTPPDPQMPQLAPLETLLRRIGCVPNVTDPAHHDRMIAFTSQLPHALACAYVLSSSCPGHAGFSAGSYRDVSRVAHINPTLWAELFLENRDAFCAEMDEMIDHLQTLRNAAAADNRKSLEDLLKKARKRKELDNLQQR</sequence>
<dbReference type="HOGENOM" id="CLU_055968_2_0_9"/>
<dbReference type="Pfam" id="PF02153">
    <property type="entry name" value="PDH_N"/>
    <property type="match status" value="1"/>
</dbReference>
<dbReference type="InterPro" id="IPR046826">
    <property type="entry name" value="PDH_N"/>
</dbReference>
<feature type="domain" description="Prephenate/arogenate dehydrogenase" evidence="5">
    <location>
        <begin position="6"/>
        <end position="281"/>
    </location>
</feature>
<dbReference type="GO" id="GO:0006571">
    <property type="term" value="P:tyrosine biosynthetic process"/>
    <property type="evidence" value="ECO:0007669"/>
    <property type="project" value="InterPro"/>
</dbReference>
<evidence type="ECO:0000256" key="2">
    <source>
        <dbReference type="ARBA" id="ARBA00023002"/>
    </source>
</evidence>
<dbReference type="KEGG" id="eha:Ethha_2657"/>
<dbReference type="InterPro" id="IPR003099">
    <property type="entry name" value="Prephen_DH"/>
</dbReference>
<dbReference type="InterPro" id="IPR036291">
    <property type="entry name" value="NAD(P)-bd_dom_sf"/>
</dbReference>
<keyword evidence="4" id="KW-0175">Coiled coil</keyword>
<evidence type="ECO:0000256" key="3">
    <source>
        <dbReference type="ARBA" id="ARBA00029440"/>
    </source>
</evidence>
<dbReference type="InterPro" id="IPR050812">
    <property type="entry name" value="Preph/Arog_dehydrog"/>
</dbReference>
<evidence type="ECO:0000313" key="6">
    <source>
        <dbReference type="EMBL" id="ADU28150.1"/>
    </source>
</evidence>
<dbReference type="SUPFAM" id="SSF48179">
    <property type="entry name" value="6-phosphogluconate dehydrogenase C-terminal domain-like"/>
    <property type="match status" value="1"/>
</dbReference>
<evidence type="ECO:0000256" key="4">
    <source>
        <dbReference type="SAM" id="Coils"/>
    </source>
</evidence>
<dbReference type="eggNOG" id="COG0287">
    <property type="taxonomic scope" value="Bacteria"/>
</dbReference>
<dbReference type="Gene3D" id="3.40.50.720">
    <property type="entry name" value="NAD(P)-binding Rossmann-like Domain"/>
    <property type="match status" value="1"/>
</dbReference>
<protein>
    <submittedName>
        <fullName evidence="6">Prephenate dehydrogenase</fullName>
    </submittedName>
</protein>
<dbReference type="InterPro" id="IPR008927">
    <property type="entry name" value="6-PGluconate_DH-like_C_sf"/>
</dbReference>
<reference evidence="6 7" key="1">
    <citation type="submission" date="2010-12" db="EMBL/GenBank/DDBJ databases">
        <title>Complete sequence of Ethanoligenens harbinense YUAN-3.</title>
        <authorList>
            <person name="Lucas S."/>
            <person name="Copeland A."/>
            <person name="Lapidus A."/>
            <person name="Cheng J.-F."/>
            <person name="Bruce D."/>
            <person name="Goodwin L."/>
            <person name="Pitluck S."/>
            <person name="Chertkov O."/>
            <person name="Misra M."/>
            <person name="Detter J.C."/>
            <person name="Han C."/>
            <person name="Tapia R."/>
            <person name="Land M."/>
            <person name="Hauser L."/>
            <person name="Jeffries C."/>
            <person name="Kyrpides N."/>
            <person name="Ivanova N."/>
            <person name="Mikhailova N."/>
            <person name="Wang A."/>
            <person name="Mouttaki H."/>
            <person name="He Z."/>
            <person name="Zhou J."/>
            <person name="Hemme C.L."/>
            <person name="Woyke T."/>
        </authorList>
    </citation>
    <scope>NUCLEOTIDE SEQUENCE [LARGE SCALE GENOMIC DNA]</scope>
    <source>
        <strain evidence="7">DSM 18485 / JCM 12961 / CGMCC 1.5033 / YUAN-3</strain>
    </source>
</reference>
<accession>E6U780</accession>
<gene>
    <name evidence="6" type="ordered locus">Ethha_2657</name>
</gene>
<name>E6U780_ETHHY</name>